<reference evidence="10 11" key="1">
    <citation type="journal article" date="2017" name="ISME J.">
        <title>Potential for microbial H2 and metal transformations associated with novel bacteria and archaea in deep terrestrial subsurface sediments.</title>
        <authorList>
            <person name="Hernsdorf A.W."/>
            <person name="Amano Y."/>
            <person name="Miyakawa K."/>
            <person name="Ise K."/>
            <person name="Suzuki Y."/>
            <person name="Anantharaman K."/>
            <person name="Probst A."/>
            <person name="Burstein D."/>
            <person name="Thomas B.C."/>
            <person name="Banfield J.F."/>
        </authorList>
    </citation>
    <scope>NUCLEOTIDE SEQUENCE [LARGE SCALE GENOMIC DNA]</scope>
    <source>
        <strain evidence="10">HGW-Falkowbacteria-1</strain>
    </source>
</reference>
<dbReference type="HAMAP" id="MF_01365_B">
    <property type="entry name" value="Ribosomal_uL6_B"/>
    <property type="match status" value="1"/>
</dbReference>
<dbReference type="Gene3D" id="3.90.930.12">
    <property type="entry name" value="Ribosomal protein L6, alpha-beta domain"/>
    <property type="match status" value="2"/>
</dbReference>
<evidence type="ECO:0000256" key="3">
    <source>
        <dbReference type="ARBA" id="ARBA00022884"/>
    </source>
</evidence>
<dbReference type="SUPFAM" id="SSF56053">
    <property type="entry name" value="Ribosomal protein L6"/>
    <property type="match status" value="2"/>
</dbReference>
<dbReference type="Proteomes" id="UP000233517">
    <property type="component" value="Unassembled WGS sequence"/>
</dbReference>
<dbReference type="PANTHER" id="PTHR11655:SF14">
    <property type="entry name" value="LARGE RIBOSOMAL SUBUNIT PROTEIN UL6M"/>
    <property type="match status" value="1"/>
</dbReference>
<dbReference type="GO" id="GO:0003735">
    <property type="term" value="F:structural constituent of ribosome"/>
    <property type="evidence" value="ECO:0007669"/>
    <property type="project" value="UniProtKB-UniRule"/>
</dbReference>
<dbReference type="PRINTS" id="PR00059">
    <property type="entry name" value="RIBOSOMALL6"/>
</dbReference>
<dbReference type="InterPro" id="IPR036789">
    <property type="entry name" value="Ribosomal_uL6-like_a/b-dom_sf"/>
</dbReference>
<dbReference type="GO" id="GO:0019843">
    <property type="term" value="F:rRNA binding"/>
    <property type="evidence" value="ECO:0007669"/>
    <property type="project" value="UniProtKB-UniRule"/>
</dbReference>
<evidence type="ECO:0000256" key="5">
    <source>
        <dbReference type="ARBA" id="ARBA00023274"/>
    </source>
</evidence>
<feature type="domain" description="Large ribosomal subunit protein uL6 alpha-beta" evidence="9">
    <location>
        <begin position="92"/>
        <end position="164"/>
    </location>
</feature>
<feature type="domain" description="Large ribosomal subunit protein uL6 alpha-beta" evidence="9">
    <location>
        <begin position="11"/>
        <end position="83"/>
    </location>
</feature>
<dbReference type="PROSITE" id="PS00525">
    <property type="entry name" value="RIBOSOMAL_L6_1"/>
    <property type="match status" value="1"/>
</dbReference>
<keyword evidence="3 6" id="KW-0694">RNA-binding</keyword>
<dbReference type="InterPro" id="IPR000702">
    <property type="entry name" value="Ribosomal_uL6-like"/>
</dbReference>
<gene>
    <name evidence="6" type="primary">rplF</name>
    <name evidence="10" type="ORF">CVU82_01570</name>
</gene>
<keyword evidence="4 6" id="KW-0689">Ribosomal protein</keyword>
<protein>
    <recommendedName>
        <fullName evidence="6">Large ribosomal subunit protein uL6</fullName>
    </recommendedName>
</protein>
<dbReference type="NCBIfam" id="TIGR03654">
    <property type="entry name" value="L6_bact"/>
    <property type="match status" value="1"/>
</dbReference>
<keyword evidence="5 6" id="KW-0687">Ribonucleoprotein</keyword>
<dbReference type="GO" id="GO:0022625">
    <property type="term" value="C:cytosolic large ribosomal subunit"/>
    <property type="evidence" value="ECO:0007669"/>
    <property type="project" value="UniProtKB-UniRule"/>
</dbReference>
<evidence type="ECO:0000259" key="9">
    <source>
        <dbReference type="Pfam" id="PF00347"/>
    </source>
</evidence>
<dbReference type="InterPro" id="IPR002358">
    <property type="entry name" value="Ribosomal_uL6_CS"/>
</dbReference>
<evidence type="ECO:0000313" key="11">
    <source>
        <dbReference type="Proteomes" id="UP000233517"/>
    </source>
</evidence>
<dbReference type="InterPro" id="IPR020040">
    <property type="entry name" value="Ribosomal_uL6_a/b-dom"/>
</dbReference>
<evidence type="ECO:0000256" key="2">
    <source>
        <dbReference type="ARBA" id="ARBA00022730"/>
    </source>
</evidence>
<evidence type="ECO:0000256" key="8">
    <source>
        <dbReference type="RuleBase" id="RU003870"/>
    </source>
</evidence>
<proteinExistence type="inferred from homology"/>
<dbReference type="EMBL" id="PHAI01000002">
    <property type="protein sequence ID" value="PKM91269.1"/>
    <property type="molecule type" value="Genomic_DNA"/>
</dbReference>
<evidence type="ECO:0000256" key="7">
    <source>
        <dbReference type="RuleBase" id="RU003869"/>
    </source>
</evidence>
<dbReference type="Pfam" id="PF00347">
    <property type="entry name" value="Ribosomal_L6"/>
    <property type="match status" value="2"/>
</dbReference>
<organism evidence="10 11">
    <name type="scientific">Candidatus Falkowbacteria bacterium HGW-Falkowbacteria-1</name>
    <dbReference type="NCBI Taxonomy" id="2013768"/>
    <lineage>
        <taxon>Bacteria</taxon>
        <taxon>Candidatus Falkowiibacteriota</taxon>
    </lineage>
</organism>
<dbReference type="InterPro" id="IPR019906">
    <property type="entry name" value="Ribosomal_uL6_bac-type"/>
</dbReference>
<dbReference type="PIRSF" id="PIRSF002162">
    <property type="entry name" value="Ribosomal_L6"/>
    <property type="match status" value="1"/>
</dbReference>
<comment type="function">
    <text evidence="6 8">This protein binds to the 23S rRNA, and is important in its secondary structure. It is located near the subunit interface in the base of the L7/L12 stalk, and near the tRNA binding site of the peptidyltransferase center.</text>
</comment>
<evidence type="ECO:0000256" key="6">
    <source>
        <dbReference type="HAMAP-Rule" id="MF_01365"/>
    </source>
</evidence>
<name>A0A2N2E9A0_9BACT</name>
<dbReference type="AlphaFoldDB" id="A0A2N2E9A0"/>
<comment type="caution">
    <text evidence="10">The sequence shown here is derived from an EMBL/GenBank/DDBJ whole genome shotgun (WGS) entry which is preliminary data.</text>
</comment>
<keyword evidence="2 6" id="KW-0699">rRNA-binding</keyword>
<dbReference type="FunFam" id="3.90.930.12:FF:000002">
    <property type="entry name" value="50S ribosomal protein L6"/>
    <property type="match status" value="1"/>
</dbReference>
<evidence type="ECO:0000256" key="4">
    <source>
        <dbReference type="ARBA" id="ARBA00022980"/>
    </source>
</evidence>
<dbReference type="PANTHER" id="PTHR11655">
    <property type="entry name" value="60S/50S RIBOSOMAL PROTEIN L6/L9"/>
    <property type="match status" value="1"/>
</dbReference>
<dbReference type="GO" id="GO:0002181">
    <property type="term" value="P:cytoplasmic translation"/>
    <property type="evidence" value="ECO:0007669"/>
    <property type="project" value="TreeGrafter"/>
</dbReference>
<sequence>MSRLGKLAIKIPSGTDIKIDSKSVKVKGPKGELKTDLLEVVKVEVVNDEIIVKVSNPEDKKEKSLWGLYRALINNMVVGVNSGYEKKLEVKGVGYKIAVVGNQINLNLGFSHPIEFPLPQGISATAEGNILTILGIDKQLVGEMAAQIRKLRKPEPYKGKGIRYIDEVIRRKAGKAAASK</sequence>
<evidence type="ECO:0000256" key="1">
    <source>
        <dbReference type="ARBA" id="ARBA00009356"/>
    </source>
</evidence>
<comment type="subunit">
    <text evidence="6">Part of the 50S ribosomal subunit.</text>
</comment>
<dbReference type="FunFam" id="3.90.930.12:FF:000001">
    <property type="entry name" value="50S ribosomal protein L6"/>
    <property type="match status" value="1"/>
</dbReference>
<comment type="similarity">
    <text evidence="1 6 7">Belongs to the universal ribosomal protein uL6 family.</text>
</comment>
<accession>A0A2N2E9A0</accession>
<evidence type="ECO:0000313" key="10">
    <source>
        <dbReference type="EMBL" id="PKM91269.1"/>
    </source>
</evidence>